<gene>
    <name evidence="1" type="ORF">PM001_LOCUS8108</name>
</gene>
<sequence>MRFSYPVLVAITLACSDSATLDEEARTLEIMKPLILNLEVLQLRTQGKHIGDSFTKMRNGIAKAQDAIIAILSHPKMAALERLHSAPVVVKRFVFQFGNHVVAQVLVRAKESSNKDVVRIATKLLKAQFESWGRRSAANVFKLMKLDDAASEEYRDFSWKITVLNDYIAARLTDLPLKKTLLRTLVKGYGGMDKLVAILHGARQSNDDQAKQMAETQLTNMFDLWKTRDTSPERAVDLLKMKGRPEAFTAANLDVLAAYTRHYYKDRSGGPPPLIKVLSDGIRSHGQLAVALSTQLSKKETPQLRELQLELFKRWCASGGAPENVIGRYLQHIGEKDADLVAKDFRDYWNKRGTLGVAR</sequence>
<evidence type="ECO:0000313" key="1">
    <source>
        <dbReference type="EMBL" id="CAK7922937.1"/>
    </source>
</evidence>
<dbReference type="EMBL" id="CAKLBY020000066">
    <property type="protein sequence ID" value="CAK7922937.1"/>
    <property type="molecule type" value="Genomic_DNA"/>
</dbReference>
<dbReference type="PROSITE" id="PS51257">
    <property type="entry name" value="PROKAR_LIPOPROTEIN"/>
    <property type="match status" value="1"/>
</dbReference>
<dbReference type="AlphaFoldDB" id="A0AAV1TMC5"/>
<organism evidence="1 2">
    <name type="scientific">Peronospora matthiolae</name>
    <dbReference type="NCBI Taxonomy" id="2874970"/>
    <lineage>
        <taxon>Eukaryota</taxon>
        <taxon>Sar</taxon>
        <taxon>Stramenopiles</taxon>
        <taxon>Oomycota</taxon>
        <taxon>Peronosporomycetes</taxon>
        <taxon>Peronosporales</taxon>
        <taxon>Peronosporaceae</taxon>
        <taxon>Peronospora</taxon>
    </lineage>
</organism>
<reference evidence="1" key="1">
    <citation type="submission" date="2024-01" db="EMBL/GenBank/DDBJ databases">
        <authorList>
            <person name="Webb A."/>
        </authorList>
    </citation>
    <scope>NUCLEOTIDE SEQUENCE</scope>
    <source>
        <strain evidence="1">Pm1</strain>
    </source>
</reference>
<accession>A0AAV1TMC5</accession>
<name>A0AAV1TMC5_9STRA</name>
<evidence type="ECO:0000313" key="2">
    <source>
        <dbReference type="Proteomes" id="UP001162060"/>
    </source>
</evidence>
<proteinExistence type="predicted"/>
<dbReference type="Proteomes" id="UP001162060">
    <property type="component" value="Unassembled WGS sequence"/>
</dbReference>
<protein>
    <submittedName>
        <fullName evidence="1">Uncharacterized protein</fullName>
    </submittedName>
</protein>
<comment type="caution">
    <text evidence="1">The sequence shown here is derived from an EMBL/GenBank/DDBJ whole genome shotgun (WGS) entry which is preliminary data.</text>
</comment>